<dbReference type="InterPro" id="IPR013766">
    <property type="entry name" value="Thioredoxin_domain"/>
</dbReference>
<dbReference type="Gene3D" id="3.40.30.10">
    <property type="entry name" value="Glutaredoxin"/>
    <property type="match status" value="1"/>
</dbReference>
<dbReference type="InterPro" id="IPR036249">
    <property type="entry name" value="Thioredoxin-like_sf"/>
</dbReference>
<evidence type="ECO:0000313" key="3">
    <source>
        <dbReference type="Proteomes" id="UP001158576"/>
    </source>
</evidence>
<sequence length="111" mass="12697">MPTLRNRVVYVKNLSELKDQIADNSICCVHFATEWCPPSKDMEAVINTMARDFEDEVVFVHCDLDQVDEILYEMPIKALPTVIIFRDSKGIGKIEGMKELVIRDVLKKALV</sequence>
<dbReference type="InterPro" id="IPR050620">
    <property type="entry name" value="Thioredoxin_H-type-like"/>
</dbReference>
<reference evidence="2 3" key="1">
    <citation type="submission" date="2021-04" db="EMBL/GenBank/DDBJ databases">
        <authorList>
            <person name="Bliznina A."/>
        </authorList>
    </citation>
    <scope>NUCLEOTIDE SEQUENCE [LARGE SCALE GENOMIC DNA]</scope>
</reference>
<dbReference type="SUPFAM" id="SSF52833">
    <property type="entry name" value="Thioredoxin-like"/>
    <property type="match status" value="1"/>
</dbReference>
<keyword evidence="3" id="KW-1185">Reference proteome</keyword>
<gene>
    <name evidence="2" type="ORF">OKIOD_LOCUS17128</name>
</gene>
<name>A0ABN7TC49_OIKDI</name>
<evidence type="ECO:0000259" key="1">
    <source>
        <dbReference type="PROSITE" id="PS51352"/>
    </source>
</evidence>
<dbReference type="PANTHER" id="PTHR10438:SF405">
    <property type="entry name" value="THIOREDOXIN DOMAIN-CONTAINING PROTEIN"/>
    <property type="match status" value="1"/>
</dbReference>
<dbReference type="PANTHER" id="PTHR10438">
    <property type="entry name" value="THIOREDOXIN"/>
    <property type="match status" value="1"/>
</dbReference>
<accession>A0ABN7TC49</accession>
<protein>
    <submittedName>
        <fullName evidence="2">Oidioi.mRNA.OKI2018_I69.chr2.g8363.t1.cds</fullName>
    </submittedName>
</protein>
<dbReference type="Pfam" id="PF00085">
    <property type="entry name" value="Thioredoxin"/>
    <property type="match status" value="1"/>
</dbReference>
<dbReference type="EMBL" id="OU015567">
    <property type="protein sequence ID" value="CAG5114302.1"/>
    <property type="molecule type" value="Genomic_DNA"/>
</dbReference>
<evidence type="ECO:0000313" key="2">
    <source>
        <dbReference type="EMBL" id="CAG5114302.1"/>
    </source>
</evidence>
<feature type="domain" description="Thioredoxin" evidence="1">
    <location>
        <begin position="1"/>
        <end position="111"/>
    </location>
</feature>
<organism evidence="2 3">
    <name type="scientific">Oikopleura dioica</name>
    <name type="common">Tunicate</name>
    <dbReference type="NCBI Taxonomy" id="34765"/>
    <lineage>
        <taxon>Eukaryota</taxon>
        <taxon>Metazoa</taxon>
        <taxon>Chordata</taxon>
        <taxon>Tunicata</taxon>
        <taxon>Appendicularia</taxon>
        <taxon>Copelata</taxon>
        <taxon>Oikopleuridae</taxon>
        <taxon>Oikopleura</taxon>
    </lineage>
</organism>
<proteinExistence type="predicted"/>
<dbReference type="PROSITE" id="PS51352">
    <property type="entry name" value="THIOREDOXIN_2"/>
    <property type="match status" value="1"/>
</dbReference>
<dbReference type="Proteomes" id="UP001158576">
    <property type="component" value="Chromosome 2"/>
</dbReference>
<dbReference type="CDD" id="cd02947">
    <property type="entry name" value="TRX_family"/>
    <property type="match status" value="1"/>
</dbReference>